<comment type="caution">
    <text evidence="1">The sequence shown here is derived from an EMBL/GenBank/DDBJ whole genome shotgun (WGS) entry which is preliminary data.</text>
</comment>
<protein>
    <submittedName>
        <fullName evidence="1">Uncharacterized protein</fullName>
    </submittedName>
</protein>
<sequence length="57" mass="5889">MMGKCVIEVVTGSPHSFIAALTPSTEVEGRFHLVNSGDGGQPVSKSTVAIKAGKVMM</sequence>
<proteinExistence type="predicted"/>
<name>A0AAX2H5D5_9PSED</name>
<dbReference type="EMBL" id="OBKZ01000011">
    <property type="protein sequence ID" value="SOB51050.1"/>
    <property type="molecule type" value="Genomic_DNA"/>
</dbReference>
<gene>
    <name evidence="1" type="ORF">PLUA15_190077</name>
</gene>
<organism evidence="1 2">
    <name type="scientific">Pseudomonas lundensis</name>
    <dbReference type="NCBI Taxonomy" id="86185"/>
    <lineage>
        <taxon>Bacteria</taxon>
        <taxon>Pseudomonadati</taxon>
        <taxon>Pseudomonadota</taxon>
        <taxon>Gammaproteobacteria</taxon>
        <taxon>Pseudomonadales</taxon>
        <taxon>Pseudomonadaceae</taxon>
        <taxon>Pseudomonas</taxon>
    </lineage>
</organism>
<dbReference type="Proteomes" id="UP000219564">
    <property type="component" value="Unassembled WGS sequence"/>
</dbReference>
<evidence type="ECO:0000313" key="1">
    <source>
        <dbReference type="EMBL" id="SOB51050.1"/>
    </source>
</evidence>
<evidence type="ECO:0000313" key="2">
    <source>
        <dbReference type="Proteomes" id="UP000219564"/>
    </source>
</evidence>
<reference evidence="1 2" key="1">
    <citation type="submission" date="2017-08" db="EMBL/GenBank/DDBJ databases">
        <authorList>
            <person name="Chaillou S."/>
        </authorList>
    </citation>
    <scope>NUCLEOTIDE SEQUENCE [LARGE SCALE GENOMIC DNA]</scope>
    <source>
        <strain evidence="1 2">MFPA15A1205</strain>
    </source>
</reference>
<dbReference type="AlphaFoldDB" id="A0AAX2H5D5"/>
<accession>A0AAX2H5D5</accession>